<organism evidence="3 4">
    <name type="scientific">Rhodococcus antarcticus</name>
    <dbReference type="NCBI Taxonomy" id="2987751"/>
    <lineage>
        <taxon>Bacteria</taxon>
        <taxon>Bacillati</taxon>
        <taxon>Actinomycetota</taxon>
        <taxon>Actinomycetes</taxon>
        <taxon>Mycobacteriales</taxon>
        <taxon>Nocardiaceae</taxon>
        <taxon>Rhodococcus</taxon>
    </lineage>
</organism>
<feature type="transmembrane region" description="Helical" evidence="2">
    <location>
        <begin position="142"/>
        <end position="162"/>
    </location>
</feature>
<keyword evidence="2" id="KW-0812">Transmembrane</keyword>
<evidence type="ECO:0000256" key="2">
    <source>
        <dbReference type="SAM" id="Phobius"/>
    </source>
</evidence>
<sequence>MSRSEPGAHVRRVLVLVVLVLVVLAAVLGAAWALLSPSLPVGILRDGSATPLDPEARSRFDAAVVFALGSLVVGLLAGGMSWFVLRRHRGVPLLLTVVLGSLLAAVVAELVGLGVGHLRYSGRVAAAATGSTTESAPELGSWAFVLVQPFGAALAHTVLLAFTHDDDLGPAAADRRVGPVPAGADAQGSAPAA</sequence>
<dbReference type="InterPro" id="IPR021213">
    <property type="entry name" value="DUF2567"/>
</dbReference>
<feature type="transmembrane region" description="Helical" evidence="2">
    <location>
        <begin position="92"/>
        <end position="115"/>
    </location>
</feature>
<evidence type="ECO:0000256" key="1">
    <source>
        <dbReference type="SAM" id="MobiDB-lite"/>
    </source>
</evidence>
<dbReference type="RefSeq" id="WP_265384709.1">
    <property type="nucleotide sequence ID" value="NZ_CP110615.1"/>
</dbReference>
<gene>
    <name evidence="3" type="ORF">RHODO2019_09650</name>
</gene>
<keyword evidence="2" id="KW-1133">Transmembrane helix</keyword>
<dbReference type="EMBL" id="CP110615">
    <property type="protein sequence ID" value="UZJ26605.1"/>
    <property type="molecule type" value="Genomic_DNA"/>
</dbReference>
<proteinExistence type="predicted"/>
<keyword evidence="4" id="KW-1185">Reference proteome</keyword>
<feature type="transmembrane region" description="Helical" evidence="2">
    <location>
        <begin position="62"/>
        <end position="85"/>
    </location>
</feature>
<dbReference type="Pfam" id="PF10821">
    <property type="entry name" value="DUF2567"/>
    <property type="match status" value="1"/>
</dbReference>
<evidence type="ECO:0000313" key="4">
    <source>
        <dbReference type="Proteomes" id="UP001164965"/>
    </source>
</evidence>
<feature type="compositionally biased region" description="Low complexity" evidence="1">
    <location>
        <begin position="181"/>
        <end position="193"/>
    </location>
</feature>
<dbReference type="Proteomes" id="UP001164965">
    <property type="component" value="Chromosome"/>
</dbReference>
<accession>A0ABY6P4J5</accession>
<protein>
    <submittedName>
        <fullName evidence="3">DUF2567 domain-containing protein</fullName>
    </submittedName>
</protein>
<keyword evidence="2" id="KW-0472">Membrane</keyword>
<reference evidence="3" key="1">
    <citation type="submission" date="2022-10" db="EMBL/GenBank/DDBJ databases">
        <title>Rhodococcus sp.75.</title>
        <authorList>
            <person name="Sun M."/>
        </authorList>
    </citation>
    <scope>NUCLEOTIDE SEQUENCE</scope>
    <source>
        <strain evidence="3">75</strain>
    </source>
</reference>
<name>A0ABY6P4J5_9NOCA</name>
<evidence type="ECO:0000313" key="3">
    <source>
        <dbReference type="EMBL" id="UZJ26605.1"/>
    </source>
</evidence>
<feature type="transmembrane region" description="Helical" evidence="2">
    <location>
        <begin position="12"/>
        <end position="35"/>
    </location>
</feature>
<feature type="region of interest" description="Disordered" evidence="1">
    <location>
        <begin position="173"/>
        <end position="193"/>
    </location>
</feature>